<dbReference type="EMBL" id="JARBHB010000008">
    <property type="protein sequence ID" value="KAJ8877387.1"/>
    <property type="molecule type" value="Genomic_DNA"/>
</dbReference>
<keyword evidence="2" id="KW-1185">Reference proteome</keyword>
<reference evidence="1 2" key="1">
    <citation type="submission" date="2023-02" db="EMBL/GenBank/DDBJ databases">
        <title>LHISI_Scaffold_Assembly.</title>
        <authorList>
            <person name="Stuart O.P."/>
            <person name="Cleave R."/>
            <person name="Magrath M.J.L."/>
            <person name="Mikheyev A.S."/>
        </authorList>
    </citation>
    <scope>NUCLEOTIDE SEQUENCE [LARGE SCALE GENOMIC DNA]</scope>
    <source>
        <strain evidence="1">Daus_M_001</strain>
        <tissue evidence="1">Leg muscle</tissue>
    </source>
</reference>
<gene>
    <name evidence="1" type="ORF">PR048_021841</name>
</gene>
<evidence type="ECO:0000313" key="1">
    <source>
        <dbReference type="EMBL" id="KAJ8877387.1"/>
    </source>
</evidence>
<evidence type="ECO:0000313" key="2">
    <source>
        <dbReference type="Proteomes" id="UP001159363"/>
    </source>
</evidence>
<sequence length="106" mass="12294">MYLFATHTYQNVETITRNYFAVGHTQNDGDSMHSCIEKQNKESFGKRPCLRTLTEHTYHAGEVNFTEFNDSKILSDEMGSNFTVDENEDDVAWNDIRVSQVKNDHK</sequence>
<name>A0ABQ9GZF4_9NEOP</name>
<dbReference type="Proteomes" id="UP001159363">
    <property type="component" value="Chromosome 7"/>
</dbReference>
<proteinExistence type="predicted"/>
<organism evidence="1 2">
    <name type="scientific">Dryococelus australis</name>
    <dbReference type="NCBI Taxonomy" id="614101"/>
    <lineage>
        <taxon>Eukaryota</taxon>
        <taxon>Metazoa</taxon>
        <taxon>Ecdysozoa</taxon>
        <taxon>Arthropoda</taxon>
        <taxon>Hexapoda</taxon>
        <taxon>Insecta</taxon>
        <taxon>Pterygota</taxon>
        <taxon>Neoptera</taxon>
        <taxon>Polyneoptera</taxon>
        <taxon>Phasmatodea</taxon>
        <taxon>Verophasmatodea</taxon>
        <taxon>Anareolatae</taxon>
        <taxon>Phasmatidae</taxon>
        <taxon>Eurycanthinae</taxon>
        <taxon>Dryococelus</taxon>
    </lineage>
</organism>
<comment type="caution">
    <text evidence="1">The sequence shown here is derived from an EMBL/GenBank/DDBJ whole genome shotgun (WGS) entry which is preliminary data.</text>
</comment>
<accession>A0ABQ9GZF4</accession>
<protein>
    <submittedName>
        <fullName evidence="1">Uncharacterized protein</fullName>
    </submittedName>
</protein>